<protein>
    <submittedName>
        <fullName evidence="2">Uncharacterized protein</fullName>
    </submittedName>
</protein>
<evidence type="ECO:0000313" key="1">
    <source>
        <dbReference type="Proteomes" id="UP000887565"/>
    </source>
</evidence>
<keyword evidence="1" id="KW-1185">Reference proteome</keyword>
<dbReference type="AlphaFoldDB" id="A0A915I2T5"/>
<reference evidence="2" key="1">
    <citation type="submission" date="2022-11" db="UniProtKB">
        <authorList>
            <consortium name="WormBaseParasite"/>
        </authorList>
    </citation>
    <scope>IDENTIFICATION</scope>
</reference>
<accession>A0A915I2T5</accession>
<dbReference type="Proteomes" id="UP000887565">
    <property type="component" value="Unplaced"/>
</dbReference>
<sequence length="97" mass="10901">MRSKNSHRQFSRKRDLTISGNRDFRDIGTFGQKGHSGNNDTIFTADTNGEGFVFTDGGVGCRISAQTVIGRPVSESDRMIFVYSSRFIQIAERQTTY</sequence>
<evidence type="ECO:0000313" key="2">
    <source>
        <dbReference type="WBParaSite" id="nRc.2.0.1.t08437-RA"/>
    </source>
</evidence>
<dbReference type="WBParaSite" id="nRc.2.0.1.t08437-RA">
    <property type="protein sequence ID" value="nRc.2.0.1.t08437-RA"/>
    <property type="gene ID" value="nRc.2.0.1.g08437"/>
</dbReference>
<proteinExistence type="predicted"/>
<organism evidence="1 2">
    <name type="scientific">Romanomermis culicivorax</name>
    <name type="common">Nematode worm</name>
    <dbReference type="NCBI Taxonomy" id="13658"/>
    <lineage>
        <taxon>Eukaryota</taxon>
        <taxon>Metazoa</taxon>
        <taxon>Ecdysozoa</taxon>
        <taxon>Nematoda</taxon>
        <taxon>Enoplea</taxon>
        <taxon>Dorylaimia</taxon>
        <taxon>Mermithida</taxon>
        <taxon>Mermithoidea</taxon>
        <taxon>Mermithidae</taxon>
        <taxon>Romanomermis</taxon>
    </lineage>
</organism>
<name>A0A915I2T5_ROMCU</name>